<keyword evidence="1 6" id="KW-0489">Methyltransferase</keyword>
<feature type="domain" description="Hcy-binding" evidence="8">
    <location>
        <begin position="2"/>
        <end position="373"/>
    </location>
</feature>
<dbReference type="GO" id="GO:0046872">
    <property type="term" value="F:metal ion binding"/>
    <property type="evidence" value="ECO:0007669"/>
    <property type="project" value="UniProtKB-KW"/>
</dbReference>
<dbReference type="AlphaFoldDB" id="A0A5J4P2F0"/>
<dbReference type="PROSITE" id="PS50970">
    <property type="entry name" value="HCY"/>
    <property type="match status" value="1"/>
</dbReference>
<comment type="cofactor">
    <cofactor evidence="6">
        <name>Zn(2+)</name>
        <dbReference type="ChEBI" id="CHEBI:29105"/>
    </cofactor>
</comment>
<dbReference type="PANTHER" id="PTHR46015:SF1">
    <property type="entry name" value="HOMOCYSTEINE S-METHYLTRANSFERASE-LIKE ISOFORM 1"/>
    <property type="match status" value="1"/>
</dbReference>
<evidence type="ECO:0000256" key="5">
    <source>
        <dbReference type="ARBA" id="ARBA00034478"/>
    </source>
</evidence>
<dbReference type="PANTHER" id="PTHR46015">
    <property type="entry name" value="ZGC:172121"/>
    <property type="match status" value="1"/>
</dbReference>
<dbReference type="EMBL" id="QNGE01000164">
    <property type="protein sequence ID" value="KAA3681620.1"/>
    <property type="molecule type" value="Genomic_DNA"/>
</dbReference>
<evidence type="ECO:0000256" key="2">
    <source>
        <dbReference type="ARBA" id="ARBA00022679"/>
    </source>
</evidence>
<comment type="caution">
    <text evidence="9">The sequence shown here is derived from an EMBL/GenBank/DDBJ whole genome shotgun (WGS) entry which is preliminary data.</text>
</comment>
<dbReference type="InterPro" id="IPR003726">
    <property type="entry name" value="HCY_dom"/>
</dbReference>
<dbReference type="InterPro" id="IPR051486">
    <property type="entry name" value="Hcy_S-methyltransferase"/>
</dbReference>
<feature type="binding site" evidence="6">
    <location>
        <position position="358"/>
    </location>
    <ligand>
        <name>Zn(2+)</name>
        <dbReference type="ChEBI" id="CHEBI:29105"/>
    </ligand>
</feature>
<keyword evidence="2 6" id="KW-0808">Transferase</keyword>
<dbReference type="SUPFAM" id="SSF82282">
    <property type="entry name" value="Homocysteine S-methyltransferase"/>
    <property type="match status" value="1"/>
</dbReference>
<evidence type="ECO:0000256" key="1">
    <source>
        <dbReference type="ARBA" id="ARBA00022603"/>
    </source>
</evidence>
<dbReference type="GO" id="GO:0009086">
    <property type="term" value="P:methionine biosynthetic process"/>
    <property type="evidence" value="ECO:0007669"/>
    <property type="project" value="TreeGrafter"/>
</dbReference>
<evidence type="ECO:0000256" key="7">
    <source>
        <dbReference type="SAM" id="MobiDB-lite"/>
    </source>
</evidence>
<dbReference type="GO" id="GO:0033528">
    <property type="term" value="P:S-methylmethionine cycle"/>
    <property type="evidence" value="ECO:0007669"/>
    <property type="project" value="TreeGrafter"/>
</dbReference>
<comment type="pathway">
    <text evidence="5">Amino-acid biosynthesis; L-methionine biosynthesis via de novo pathway.</text>
</comment>
<gene>
    <name evidence="9" type="ORF">DEA37_0001470</name>
</gene>
<protein>
    <submittedName>
        <fullName evidence="9">Homocysteine S-methyltransferase</fullName>
    </submittedName>
</protein>
<dbReference type="Pfam" id="PF02574">
    <property type="entry name" value="S-methyl_trans"/>
    <property type="match status" value="1"/>
</dbReference>
<evidence type="ECO:0000313" key="10">
    <source>
        <dbReference type="Proteomes" id="UP000324629"/>
    </source>
</evidence>
<keyword evidence="10" id="KW-1185">Reference proteome</keyword>
<feature type="binding site" evidence="6">
    <location>
        <position position="243"/>
    </location>
    <ligand>
        <name>Zn(2+)</name>
        <dbReference type="ChEBI" id="CHEBI:29105"/>
    </ligand>
</feature>
<dbReference type="InterPro" id="IPR036589">
    <property type="entry name" value="HCY_dom_sf"/>
</dbReference>
<evidence type="ECO:0000256" key="4">
    <source>
        <dbReference type="ARBA" id="ARBA00022833"/>
    </source>
</evidence>
<sequence length="427" mass="47147">MSDNRVAVWMNEIRVLDGGLGSECARRSPLPIDGHKAWSCRLLKEDPNLVCDIHKSFLLAGSDVLSTNTYQAAPCTLADALNITEAEAVELMRHAVRLVQRAIAAVAEEQTNAGPTRPNNVPKRKLPVLIAGSLGPYGACVADGSEYTGNYMDKICFSELVDFHLTRAEILLNAGVDFLAWETIPIAAEVAAICEVMRRLPDALAWVSVASSDGLTTVGGDPLHEIGLELQNCEQIFAIGVNCNIEHERIGLALSNLSGYQDPCGSGTDDGYHPPRCSVRPGHSENPPVSRKLLIAYANSGEIWMPSKRARSRRGYWIWPPNKGPSDWARSVSKWAMRRDTQFFRRPTNPLAQWIGGCCRVSPQQIRLLAKLIKPDEFSHETEEPTSPCFPSSVVNRGVSRKIFRERSRSDQSTRHQPKRVAKKSSL</sequence>
<evidence type="ECO:0000256" key="6">
    <source>
        <dbReference type="PROSITE-ProRule" id="PRU00333"/>
    </source>
</evidence>
<feature type="compositionally biased region" description="Basic residues" evidence="7">
    <location>
        <begin position="416"/>
        <end position="427"/>
    </location>
</feature>
<reference evidence="9 10" key="1">
    <citation type="journal article" date="2019" name="Gigascience">
        <title>Whole-genome sequence of the oriental lung fluke Paragonimus westermani.</title>
        <authorList>
            <person name="Oey H."/>
            <person name="Zakrzewski M."/>
            <person name="Narain K."/>
            <person name="Devi K.R."/>
            <person name="Agatsuma T."/>
            <person name="Nawaratna S."/>
            <person name="Gobert G.N."/>
            <person name="Jones M.K."/>
            <person name="Ragan M.A."/>
            <person name="McManus D.P."/>
            <person name="Krause L."/>
        </authorList>
    </citation>
    <scope>NUCLEOTIDE SEQUENCE [LARGE SCALE GENOMIC DNA]</scope>
    <source>
        <strain evidence="9 10">IND2009</strain>
    </source>
</reference>
<feature type="region of interest" description="Disordered" evidence="7">
    <location>
        <begin position="403"/>
        <end position="427"/>
    </location>
</feature>
<dbReference type="GO" id="GO:0008898">
    <property type="term" value="F:S-adenosylmethionine-homocysteine S-methyltransferase activity"/>
    <property type="evidence" value="ECO:0007669"/>
    <property type="project" value="TreeGrafter"/>
</dbReference>
<proteinExistence type="predicted"/>
<organism evidence="9 10">
    <name type="scientific">Paragonimus westermani</name>
    <dbReference type="NCBI Taxonomy" id="34504"/>
    <lineage>
        <taxon>Eukaryota</taxon>
        <taxon>Metazoa</taxon>
        <taxon>Spiralia</taxon>
        <taxon>Lophotrochozoa</taxon>
        <taxon>Platyhelminthes</taxon>
        <taxon>Trematoda</taxon>
        <taxon>Digenea</taxon>
        <taxon>Plagiorchiida</taxon>
        <taxon>Troglotremata</taxon>
        <taxon>Troglotrematidae</taxon>
        <taxon>Paragonimus</taxon>
    </lineage>
</organism>
<evidence type="ECO:0000256" key="3">
    <source>
        <dbReference type="ARBA" id="ARBA00022723"/>
    </source>
</evidence>
<keyword evidence="3 6" id="KW-0479">Metal-binding</keyword>
<evidence type="ECO:0000259" key="8">
    <source>
        <dbReference type="PROSITE" id="PS50970"/>
    </source>
</evidence>
<keyword evidence="4 6" id="KW-0862">Zinc</keyword>
<name>A0A5J4P2F0_9TREM</name>
<evidence type="ECO:0000313" key="9">
    <source>
        <dbReference type="EMBL" id="KAA3681620.1"/>
    </source>
</evidence>
<accession>A0A5J4P2F0</accession>
<dbReference type="Gene3D" id="3.20.20.330">
    <property type="entry name" value="Homocysteine-binding-like domain"/>
    <property type="match status" value="1"/>
</dbReference>
<dbReference type="Proteomes" id="UP000324629">
    <property type="component" value="Unassembled WGS sequence"/>
</dbReference>
<dbReference type="GO" id="GO:0032259">
    <property type="term" value="P:methylation"/>
    <property type="evidence" value="ECO:0007669"/>
    <property type="project" value="UniProtKB-KW"/>
</dbReference>
<feature type="compositionally biased region" description="Basic and acidic residues" evidence="7">
    <location>
        <begin position="403"/>
        <end position="414"/>
    </location>
</feature>
<feature type="binding site" evidence="6">
    <location>
        <position position="359"/>
    </location>
    <ligand>
        <name>Zn(2+)</name>
        <dbReference type="ChEBI" id="CHEBI:29105"/>
    </ligand>
</feature>